<keyword evidence="2" id="KW-0812">Transmembrane</keyword>
<keyword evidence="2" id="KW-0472">Membrane</keyword>
<evidence type="ECO:0000313" key="3">
    <source>
        <dbReference type="EMBL" id="OIM21417.1"/>
    </source>
</evidence>
<keyword evidence="2" id="KW-1133">Transmembrane helix</keyword>
<dbReference type="Proteomes" id="UP000294726">
    <property type="component" value="Chromosome"/>
</dbReference>
<feature type="transmembrane region" description="Helical" evidence="2">
    <location>
        <begin position="12"/>
        <end position="31"/>
    </location>
</feature>
<feature type="region of interest" description="Disordered" evidence="1">
    <location>
        <begin position="29"/>
        <end position="50"/>
    </location>
</feature>
<sequence length="243" mass="25271">MKKIKKPFYKKWWFWVIVVIFFIGAATGGGSDSKTSKSSNNHVKAAVSSTKKTKTVASSSSSASSSSVASAPANTAKTVDLATGNWSVGTGKDIEPGWYTITATGGSGNLQTDDGEVNAILGTTVDNDLDQVDSYRADLKSGQTLQLSGLQGVHLAAITSRVPVDSGNLSAGSYEVGYDIKPGRYTISAVQGSGNLQTDDGIVNEILGTTADASLGQVTNVTVNLIEGETLNSSLEQISLIKK</sequence>
<evidence type="ECO:0000313" key="5">
    <source>
        <dbReference type="Proteomes" id="UP000181728"/>
    </source>
</evidence>
<protein>
    <submittedName>
        <fullName evidence="3">Uncharacterized protein</fullName>
    </submittedName>
</protein>
<dbReference type="RefSeq" id="WP_050498725.1">
    <property type="nucleotide sequence ID" value="NZ_LR031358.1"/>
</dbReference>
<dbReference type="EMBL" id="MLOK01000036">
    <property type="protein sequence ID" value="OIM21417.1"/>
    <property type="molecule type" value="Genomic_DNA"/>
</dbReference>
<evidence type="ECO:0000256" key="1">
    <source>
        <dbReference type="SAM" id="MobiDB-lite"/>
    </source>
</evidence>
<feature type="compositionally biased region" description="Low complexity" evidence="1">
    <location>
        <begin position="32"/>
        <end position="50"/>
    </location>
</feature>
<name>A0A483C8P1_OENOE</name>
<dbReference type="Proteomes" id="UP000181728">
    <property type="component" value="Unassembled WGS sequence"/>
</dbReference>
<evidence type="ECO:0000256" key="2">
    <source>
        <dbReference type="SAM" id="Phobius"/>
    </source>
</evidence>
<proteinExistence type="predicted"/>
<evidence type="ECO:0000313" key="6">
    <source>
        <dbReference type="Proteomes" id="UP000294726"/>
    </source>
</evidence>
<dbReference type="AlphaFoldDB" id="A0A483C8P1"/>
<reference evidence="4 6" key="2">
    <citation type="submission" date="2018-08" db="EMBL/GenBank/DDBJ databases">
        <authorList>
            <person name="Lorentzen P. G. S. M."/>
        </authorList>
    </citation>
    <scope>NUCLEOTIDE SEQUENCE [LARGE SCALE GENOMIC DNA]</scope>
    <source>
        <strain evidence="4 6">CRBO_1381</strain>
    </source>
</reference>
<dbReference type="EMBL" id="LR031358">
    <property type="protein sequence ID" value="VDB98035.1"/>
    <property type="molecule type" value="Genomic_DNA"/>
</dbReference>
<organism evidence="3 5">
    <name type="scientific">Oenococcus oeni</name>
    <name type="common">Leuconostoc oenos</name>
    <dbReference type="NCBI Taxonomy" id="1247"/>
    <lineage>
        <taxon>Bacteria</taxon>
        <taxon>Bacillati</taxon>
        <taxon>Bacillota</taxon>
        <taxon>Bacilli</taxon>
        <taxon>Lactobacillales</taxon>
        <taxon>Lactobacillaceae</taxon>
        <taxon>Oenococcus</taxon>
    </lineage>
</organism>
<gene>
    <name evidence="3" type="ORF">ATX59_04400</name>
    <name evidence="4" type="ORF">OENI_0893</name>
</gene>
<reference evidence="3 5" key="1">
    <citation type="journal article" date="2016" name="BMC Genomics">
        <title>Consensus pan-genome assembly of the specialised wine bacterium Oenococcus oeni.</title>
        <authorList>
            <person name="Sternes P.R."/>
            <person name="Borneman A.R."/>
        </authorList>
    </citation>
    <scope>NUCLEOTIDE SEQUENCE [LARGE SCALE GENOMIC DNA]</scope>
    <source>
        <strain evidence="3 5">AWRIB661</strain>
    </source>
</reference>
<accession>A0A483C8P1</accession>
<evidence type="ECO:0000313" key="4">
    <source>
        <dbReference type="EMBL" id="VDB98035.1"/>
    </source>
</evidence>